<accession>A0AAE0JZB2</accession>
<dbReference type="InterPro" id="IPR036852">
    <property type="entry name" value="Peptidase_S8/S53_dom_sf"/>
</dbReference>
<keyword evidence="2" id="KW-0378">Hydrolase</keyword>
<dbReference type="InterPro" id="IPR000209">
    <property type="entry name" value="Peptidase_S8/S53_dom"/>
</dbReference>
<dbReference type="Pfam" id="PF00082">
    <property type="entry name" value="Peptidase_S8"/>
    <property type="match status" value="1"/>
</dbReference>
<dbReference type="GO" id="GO:0006508">
    <property type="term" value="P:proteolysis"/>
    <property type="evidence" value="ECO:0007669"/>
    <property type="project" value="UniProtKB-KW"/>
</dbReference>
<dbReference type="EMBL" id="JAULSN010000007">
    <property type="protein sequence ID" value="KAK3366685.1"/>
    <property type="molecule type" value="Genomic_DNA"/>
</dbReference>
<organism evidence="5 6">
    <name type="scientific">Lasiosphaeria ovina</name>
    <dbReference type="NCBI Taxonomy" id="92902"/>
    <lineage>
        <taxon>Eukaryota</taxon>
        <taxon>Fungi</taxon>
        <taxon>Dikarya</taxon>
        <taxon>Ascomycota</taxon>
        <taxon>Pezizomycotina</taxon>
        <taxon>Sordariomycetes</taxon>
        <taxon>Sordariomycetidae</taxon>
        <taxon>Sordariales</taxon>
        <taxon>Lasiosphaeriaceae</taxon>
        <taxon>Lasiosphaeria</taxon>
    </lineage>
</organism>
<evidence type="ECO:0000313" key="5">
    <source>
        <dbReference type="EMBL" id="KAK3366685.1"/>
    </source>
</evidence>
<evidence type="ECO:0000313" key="6">
    <source>
        <dbReference type="Proteomes" id="UP001287356"/>
    </source>
</evidence>
<evidence type="ECO:0000256" key="2">
    <source>
        <dbReference type="ARBA" id="ARBA00022801"/>
    </source>
</evidence>
<sequence>MLTGPLAINWAVQVWKVDIINMSFALQQTNPDIDEAIKEDLDSTNIIFAAAGNNQGGNTRRSWLASKDGVIAVHTTGGMGKPVNINPSSTEGACFATLGTSIPHKSYPVDEDGRVDHSHIFISGTSFATPVAAGIAANVLEYARHHIDDLNERRKERLYSVPCMEKIFETMSEKHGDCLYVQPWTFWEERIRDGWWKGKYYPEDDPENVASALSYIVPCV</sequence>
<dbReference type="GO" id="GO:0004252">
    <property type="term" value="F:serine-type endopeptidase activity"/>
    <property type="evidence" value="ECO:0007669"/>
    <property type="project" value="InterPro"/>
</dbReference>
<evidence type="ECO:0000259" key="4">
    <source>
        <dbReference type="Pfam" id="PF00082"/>
    </source>
</evidence>
<proteinExistence type="predicted"/>
<name>A0AAE0JZB2_9PEZI</name>
<keyword evidence="1" id="KW-0645">Protease</keyword>
<keyword evidence="6" id="KW-1185">Reference proteome</keyword>
<evidence type="ECO:0000256" key="1">
    <source>
        <dbReference type="ARBA" id="ARBA00022670"/>
    </source>
</evidence>
<dbReference type="Proteomes" id="UP001287356">
    <property type="component" value="Unassembled WGS sequence"/>
</dbReference>
<reference evidence="5" key="1">
    <citation type="journal article" date="2023" name="Mol. Phylogenet. Evol.">
        <title>Genome-scale phylogeny and comparative genomics of the fungal order Sordariales.</title>
        <authorList>
            <person name="Hensen N."/>
            <person name="Bonometti L."/>
            <person name="Westerberg I."/>
            <person name="Brannstrom I.O."/>
            <person name="Guillou S."/>
            <person name="Cros-Aarteil S."/>
            <person name="Calhoun S."/>
            <person name="Haridas S."/>
            <person name="Kuo A."/>
            <person name="Mondo S."/>
            <person name="Pangilinan J."/>
            <person name="Riley R."/>
            <person name="LaButti K."/>
            <person name="Andreopoulos B."/>
            <person name="Lipzen A."/>
            <person name="Chen C."/>
            <person name="Yan M."/>
            <person name="Daum C."/>
            <person name="Ng V."/>
            <person name="Clum A."/>
            <person name="Steindorff A."/>
            <person name="Ohm R.A."/>
            <person name="Martin F."/>
            <person name="Silar P."/>
            <person name="Natvig D.O."/>
            <person name="Lalanne C."/>
            <person name="Gautier V."/>
            <person name="Ament-Velasquez S.L."/>
            <person name="Kruys A."/>
            <person name="Hutchinson M.I."/>
            <person name="Powell A.J."/>
            <person name="Barry K."/>
            <person name="Miller A.N."/>
            <person name="Grigoriev I.V."/>
            <person name="Debuchy R."/>
            <person name="Gladieux P."/>
            <person name="Hiltunen Thoren M."/>
            <person name="Johannesson H."/>
        </authorList>
    </citation>
    <scope>NUCLEOTIDE SEQUENCE</scope>
    <source>
        <strain evidence="5">CBS 958.72</strain>
    </source>
</reference>
<evidence type="ECO:0000256" key="3">
    <source>
        <dbReference type="ARBA" id="ARBA00022825"/>
    </source>
</evidence>
<gene>
    <name evidence="5" type="ORF">B0T24DRAFT_534491</name>
</gene>
<reference evidence="5" key="2">
    <citation type="submission" date="2023-06" db="EMBL/GenBank/DDBJ databases">
        <authorList>
            <consortium name="Lawrence Berkeley National Laboratory"/>
            <person name="Haridas S."/>
            <person name="Hensen N."/>
            <person name="Bonometti L."/>
            <person name="Westerberg I."/>
            <person name="Brannstrom I.O."/>
            <person name="Guillou S."/>
            <person name="Cros-Aarteil S."/>
            <person name="Calhoun S."/>
            <person name="Kuo A."/>
            <person name="Mondo S."/>
            <person name="Pangilinan J."/>
            <person name="Riley R."/>
            <person name="Labutti K."/>
            <person name="Andreopoulos B."/>
            <person name="Lipzen A."/>
            <person name="Chen C."/>
            <person name="Yanf M."/>
            <person name="Daum C."/>
            <person name="Ng V."/>
            <person name="Clum A."/>
            <person name="Steindorff A."/>
            <person name="Ohm R."/>
            <person name="Martin F."/>
            <person name="Silar P."/>
            <person name="Natvig D."/>
            <person name="Lalanne C."/>
            <person name="Gautier V."/>
            <person name="Ament-Velasquez S.L."/>
            <person name="Kruys A."/>
            <person name="Hutchinson M.I."/>
            <person name="Powell A.J."/>
            <person name="Barry K."/>
            <person name="Miller A.N."/>
            <person name="Grigoriev I.V."/>
            <person name="Debuchy R."/>
            <person name="Gladieux P."/>
            <person name="Thoren M.H."/>
            <person name="Johannesson H."/>
        </authorList>
    </citation>
    <scope>NUCLEOTIDE SEQUENCE</scope>
    <source>
        <strain evidence="5">CBS 958.72</strain>
    </source>
</reference>
<dbReference type="PROSITE" id="PS00138">
    <property type="entry name" value="SUBTILASE_SER"/>
    <property type="match status" value="1"/>
</dbReference>
<dbReference type="Gene3D" id="3.40.50.200">
    <property type="entry name" value="Peptidase S8/S53 domain"/>
    <property type="match status" value="1"/>
</dbReference>
<dbReference type="CDD" id="cd00306">
    <property type="entry name" value="Peptidases_S8_S53"/>
    <property type="match status" value="1"/>
</dbReference>
<feature type="domain" description="Peptidase S8/S53" evidence="4">
    <location>
        <begin position="8"/>
        <end position="142"/>
    </location>
</feature>
<dbReference type="InterPro" id="IPR023828">
    <property type="entry name" value="Peptidase_S8_Ser-AS"/>
</dbReference>
<dbReference type="AlphaFoldDB" id="A0AAE0JZB2"/>
<dbReference type="SUPFAM" id="SSF52743">
    <property type="entry name" value="Subtilisin-like"/>
    <property type="match status" value="1"/>
</dbReference>
<protein>
    <submittedName>
        <fullName evidence="5">Peptidase S8/S53 domain-containing protein</fullName>
    </submittedName>
</protein>
<keyword evidence="3" id="KW-0720">Serine protease</keyword>
<comment type="caution">
    <text evidence="5">The sequence shown here is derived from an EMBL/GenBank/DDBJ whole genome shotgun (WGS) entry which is preliminary data.</text>
</comment>